<protein>
    <submittedName>
        <fullName evidence="1">Uncharacterized protein</fullName>
    </submittedName>
</protein>
<dbReference type="AlphaFoldDB" id="A0A8A3S2Z2"/>
<evidence type="ECO:0000313" key="1">
    <source>
        <dbReference type="EMBL" id="QSZ66016.1"/>
    </source>
</evidence>
<name>A0A8A3S2Z2_9EURY</name>
<keyword evidence="2" id="KW-1185">Reference proteome</keyword>
<sequence>MSINGMPSPGKGYCPICNEKELFVPMYVKKGDCEMIYWQCASCGFTPSPKVKINEYPGGHLFSSEL</sequence>
<gene>
    <name evidence="1" type="ORF">RJ40_00115</name>
</gene>
<dbReference type="Proteomes" id="UP001042704">
    <property type="component" value="Chromosome"/>
</dbReference>
<dbReference type="EMBL" id="CP036172">
    <property type="protein sequence ID" value="QSZ66016.1"/>
    <property type="molecule type" value="Genomic_DNA"/>
</dbReference>
<evidence type="ECO:0000313" key="2">
    <source>
        <dbReference type="Proteomes" id="UP001042704"/>
    </source>
</evidence>
<accession>A0A8A3S2Z2</accession>
<organism evidence="1 2">
    <name type="scientific">Methanofollis aquaemaris</name>
    <dbReference type="NCBI Taxonomy" id="126734"/>
    <lineage>
        <taxon>Archaea</taxon>
        <taxon>Methanobacteriati</taxon>
        <taxon>Methanobacteriota</taxon>
        <taxon>Stenosarchaea group</taxon>
        <taxon>Methanomicrobia</taxon>
        <taxon>Methanomicrobiales</taxon>
        <taxon>Methanomicrobiaceae</taxon>
        <taxon>Methanofollis</taxon>
    </lineage>
</organism>
<dbReference type="KEGG" id="maqe:RJ40_00115"/>
<proteinExistence type="predicted"/>
<reference evidence="1" key="1">
    <citation type="journal article" date="2001" name="Int. J. Syst. Evol. Microbiol.">
        <title>Methanofollis aquaemaris sp. nov., a methanogen isolated from an aquaculture fish pond.</title>
        <authorList>
            <person name="Lai M.C."/>
            <person name="Chen S.C."/>
        </authorList>
    </citation>
    <scope>NUCLEOTIDE SEQUENCE</scope>
    <source>
        <strain evidence="1">N2F9704</strain>
    </source>
</reference>
<reference evidence="1" key="2">
    <citation type="submission" date="2019-02" db="EMBL/GenBank/DDBJ databases">
        <authorList>
            <person name="Chen S.-C."/>
            <person name="Chien H.-H."/>
            <person name="Lai M.-C."/>
        </authorList>
    </citation>
    <scope>NUCLEOTIDE SEQUENCE</scope>
    <source>
        <strain evidence="1">N2F9704</strain>
    </source>
</reference>